<feature type="compositionally biased region" description="Basic and acidic residues" evidence="1">
    <location>
        <begin position="12"/>
        <end position="31"/>
    </location>
</feature>
<evidence type="ECO:0000256" key="1">
    <source>
        <dbReference type="SAM" id="MobiDB-lite"/>
    </source>
</evidence>
<accession>A0A4C1T7L8</accession>
<feature type="region of interest" description="Disordered" evidence="1">
    <location>
        <begin position="11"/>
        <end position="67"/>
    </location>
</feature>
<protein>
    <submittedName>
        <fullName evidence="2">Uncharacterized protein</fullName>
    </submittedName>
</protein>
<feature type="compositionally biased region" description="Polar residues" evidence="1">
    <location>
        <begin position="46"/>
        <end position="55"/>
    </location>
</feature>
<dbReference type="Proteomes" id="UP000299102">
    <property type="component" value="Unassembled WGS sequence"/>
</dbReference>
<sequence>MSIYYALAGWSGKRERRDERTKRKRGKEKDGGSYSSAVGVTRAGASETQPASAAQRSVPRTRHESRGADAVHFLQNFLLS</sequence>
<dbReference type="EMBL" id="BGZK01000041">
    <property type="protein sequence ID" value="GBP10493.1"/>
    <property type="molecule type" value="Genomic_DNA"/>
</dbReference>
<organism evidence="2 3">
    <name type="scientific">Eumeta variegata</name>
    <name type="common">Bagworm moth</name>
    <name type="synonym">Eumeta japonica</name>
    <dbReference type="NCBI Taxonomy" id="151549"/>
    <lineage>
        <taxon>Eukaryota</taxon>
        <taxon>Metazoa</taxon>
        <taxon>Ecdysozoa</taxon>
        <taxon>Arthropoda</taxon>
        <taxon>Hexapoda</taxon>
        <taxon>Insecta</taxon>
        <taxon>Pterygota</taxon>
        <taxon>Neoptera</taxon>
        <taxon>Endopterygota</taxon>
        <taxon>Lepidoptera</taxon>
        <taxon>Glossata</taxon>
        <taxon>Ditrysia</taxon>
        <taxon>Tineoidea</taxon>
        <taxon>Psychidae</taxon>
        <taxon>Oiketicinae</taxon>
        <taxon>Eumeta</taxon>
    </lineage>
</organism>
<reference evidence="2 3" key="1">
    <citation type="journal article" date="2019" name="Commun. Biol.">
        <title>The bagworm genome reveals a unique fibroin gene that provides high tensile strength.</title>
        <authorList>
            <person name="Kono N."/>
            <person name="Nakamura H."/>
            <person name="Ohtoshi R."/>
            <person name="Tomita M."/>
            <person name="Numata K."/>
            <person name="Arakawa K."/>
        </authorList>
    </citation>
    <scope>NUCLEOTIDE SEQUENCE [LARGE SCALE GENOMIC DNA]</scope>
</reference>
<keyword evidence="3" id="KW-1185">Reference proteome</keyword>
<proteinExistence type="predicted"/>
<evidence type="ECO:0000313" key="3">
    <source>
        <dbReference type="Proteomes" id="UP000299102"/>
    </source>
</evidence>
<dbReference type="AlphaFoldDB" id="A0A4C1T7L8"/>
<name>A0A4C1T7L8_EUMVA</name>
<comment type="caution">
    <text evidence="2">The sequence shown here is derived from an EMBL/GenBank/DDBJ whole genome shotgun (WGS) entry which is preliminary data.</text>
</comment>
<gene>
    <name evidence="2" type="ORF">EVAR_76351_1</name>
</gene>
<evidence type="ECO:0000313" key="2">
    <source>
        <dbReference type="EMBL" id="GBP10493.1"/>
    </source>
</evidence>